<dbReference type="AlphaFoldDB" id="A0A1W0X808"/>
<proteinExistence type="predicted"/>
<organism evidence="1 2">
    <name type="scientific">Hypsibius exemplaris</name>
    <name type="common">Freshwater tardigrade</name>
    <dbReference type="NCBI Taxonomy" id="2072580"/>
    <lineage>
        <taxon>Eukaryota</taxon>
        <taxon>Metazoa</taxon>
        <taxon>Ecdysozoa</taxon>
        <taxon>Tardigrada</taxon>
        <taxon>Eutardigrada</taxon>
        <taxon>Parachela</taxon>
        <taxon>Hypsibioidea</taxon>
        <taxon>Hypsibiidae</taxon>
        <taxon>Hypsibius</taxon>
    </lineage>
</organism>
<comment type="caution">
    <text evidence="1">The sequence shown here is derived from an EMBL/GenBank/DDBJ whole genome shotgun (WGS) entry which is preliminary data.</text>
</comment>
<name>A0A1W0X808_HYPEX</name>
<reference evidence="2" key="1">
    <citation type="submission" date="2017-01" db="EMBL/GenBank/DDBJ databases">
        <title>Comparative genomics of anhydrobiosis in the tardigrade Hypsibius dujardini.</title>
        <authorList>
            <person name="Yoshida Y."/>
            <person name="Koutsovoulos G."/>
            <person name="Laetsch D."/>
            <person name="Stevens L."/>
            <person name="Kumar S."/>
            <person name="Horikawa D."/>
            <person name="Ishino K."/>
            <person name="Komine S."/>
            <person name="Tomita M."/>
            <person name="Blaxter M."/>
            <person name="Arakawa K."/>
        </authorList>
    </citation>
    <scope>NUCLEOTIDE SEQUENCE [LARGE SCALE GENOMIC DNA]</scope>
    <source>
        <strain evidence="2">Z151</strain>
    </source>
</reference>
<gene>
    <name evidence="1" type="ORF">BV898_02399</name>
</gene>
<evidence type="ECO:0000313" key="1">
    <source>
        <dbReference type="EMBL" id="OQV23657.1"/>
    </source>
</evidence>
<dbReference type="EMBL" id="MTYJ01000010">
    <property type="protein sequence ID" value="OQV23657.1"/>
    <property type="molecule type" value="Genomic_DNA"/>
</dbReference>
<protein>
    <submittedName>
        <fullName evidence="1">Uncharacterized protein</fullName>
    </submittedName>
</protein>
<dbReference type="Proteomes" id="UP000192578">
    <property type="component" value="Unassembled WGS sequence"/>
</dbReference>
<sequence length="98" mass="10907">MSLDMLFTVTTIPIRHMPKGNSRLELELIPEQSWQGLSELPCLGIAFSGTLVWSYLWYSGWAFISHCVDICSEYSIKNGKLIPSDAYPNLGGHEISSG</sequence>
<keyword evidence="2" id="KW-1185">Reference proteome</keyword>
<evidence type="ECO:0000313" key="2">
    <source>
        <dbReference type="Proteomes" id="UP000192578"/>
    </source>
</evidence>
<accession>A0A1W0X808</accession>